<proteinExistence type="inferred from homology"/>
<dbReference type="EMBL" id="JBFDAA010000001">
    <property type="protein sequence ID" value="KAL1140216.1"/>
    <property type="molecule type" value="Genomic_DNA"/>
</dbReference>
<evidence type="ECO:0000256" key="4">
    <source>
        <dbReference type="ARBA" id="ARBA00022989"/>
    </source>
</evidence>
<comment type="caution">
    <text evidence="7">The sequence shown here is derived from an EMBL/GenBank/DDBJ whole genome shotgun (WGS) entry which is preliminary data.</text>
</comment>
<dbReference type="GO" id="GO:0016020">
    <property type="term" value="C:membrane"/>
    <property type="evidence" value="ECO:0007669"/>
    <property type="project" value="UniProtKB-SubCell"/>
</dbReference>
<comment type="subcellular location">
    <subcellularLocation>
        <location evidence="1">Membrane</location>
        <topology evidence="1">Multi-pass membrane protein</topology>
    </subcellularLocation>
</comment>
<feature type="transmembrane region" description="Helical" evidence="6">
    <location>
        <begin position="98"/>
        <end position="116"/>
    </location>
</feature>
<dbReference type="Pfam" id="PF04117">
    <property type="entry name" value="Mpv17_PMP22"/>
    <property type="match status" value="1"/>
</dbReference>
<keyword evidence="4 6" id="KW-1133">Transmembrane helix</keyword>
<evidence type="ECO:0000256" key="6">
    <source>
        <dbReference type="RuleBase" id="RU363053"/>
    </source>
</evidence>
<dbReference type="AlphaFoldDB" id="A0ABD0YW79"/>
<organism evidence="7 8">
    <name type="scientific">Ranatra chinensis</name>
    <dbReference type="NCBI Taxonomy" id="642074"/>
    <lineage>
        <taxon>Eukaryota</taxon>
        <taxon>Metazoa</taxon>
        <taxon>Ecdysozoa</taxon>
        <taxon>Arthropoda</taxon>
        <taxon>Hexapoda</taxon>
        <taxon>Insecta</taxon>
        <taxon>Pterygota</taxon>
        <taxon>Neoptera</taxon>
        <taxon>Paraneoptera</taxon>
        <taxon>Hemiptera</taxon>
        <taxon>Heteroptera</taxon>
        <taxon>Panheteroptera</taxon>
        <taxon>Nepomorpha</taxon>
        <taxon>Nepidae</taxon>
        <taxon>Ranatrinae</taxon>
        <taxon>Ranatra</taxon>
    </lineage>
</organism>
<evidence type="ECO:0000313" key="8">
    <source>
        <dbReference type="Proteomes" id="UP001558652"/>
    </source>
</evidence>
<keyword evidence="8" id="KW-1185">Reference proteome</keyword>
<keyword evidence="3 6" id="KW-0812">Transmembrane</keyword>
<dbReference type="InterPro" id="IPR007248">
    <property type="entry name" value="Mpv17_PMP22"/>
</dbReference>
<dbReference type="PANTHER" id="PTHR11266">
    <property type="entry name" value="PEROXISOMAL MEMBRANE PROTEIN 2, PXMP2 MPV17"/>
    <property type="match status" value="1"/>
</dbReference>
<accession>A0ABD0YW79</accession>
<evidence type="ECO:0000256" key="2">
    <source>
        <dbReference type="ARBA" id="ARBA00006824"/>
    </source>
</evidence>
<keyword evidence="5 6" id="KW-0472">Membrane</keyword>
<evidence type="ECO:0008006" key="9">
    <source>
        <dbReference type="Google" id="ProtNLM"/>
    </source>
</evidence>
<evidence type="ECO:0000256" key="1">
    <source>
        <dbReference type="ARBA" id="ARBA00004141"/>
    </source>
</evidence>
<dbReference type="Proteomes" id="UP001558652">
    <property type="component" value="Unassembled WGS sequence"/>
</dbReference>
<sequence length="166" mass="18880">MSYSKPVKVALLNLSASYLQALYLSPIKTKSLTSCAIASLGNYTSQKISGAKEINCDSLLAFGLFGLLFGGTVPHYFYHTLEWIVPGSNKTASLLKLFIERFIYAPFYQYFALYVLSRLEGKSHLTAKKLLQNVYFDVLRANWKWLSIVQFINLFFIPPVVKKILY</sequence>
<evidence type="ECO:0000313" key="7">
    <source>
        <dbReference type="EMBL" id="KAL1140216.1"/>
    </source>
</evidence>
<dbReference type="PANTHER" id="PTHR11266:SF80">
    <property type="entry name" value="PEROXISOMAL MEMBRANE PROTEIN 2"/>
    <property type="match status" value="1"/>
</dbReference>
<feature type="transmembrane region" description="Helical" evidence="6">
    <location>
        <begin position="59"/>
        <end position="78"/>
    </location>
</feature>
<comment type="similarity">
    <text evidence="2 6">Belongs to the peroxisomal membrane protein PXMP2/4 family.</text>
</comment>
<evidence type="ECO:0000256" key="5">
    <source>
        <dbReference type="ARBA" id="ARBA00023136"/>
    </source>
</evidence>
<protein>
    <recommendedName>
        <fullName evidence="9">Peroxisomal membrane protein 2</fullName>
    </recommendedName>
</protein>
<name>A0ABD0YW79_9HEMI</name>
<gene>
    <name evidence="7" type="ORF">AAG570_000148</name>
</gene>
<evidence type="ECO:0000256" key="3">
    <source>
        <dbReference type="ARBA" id="ARBA00022692"/>
    </source>
</evidence>
<reference evidence="7 8" key="1">
    <citation type="submission" date="2024-07" db="EMBL/GenBank/DDBJ databases">
        <title>Chromosome-level genome assembly of the water stick insect Ranatra chinensis (Heteroptera: Nepidae).</title>
        <authorList>
            <person name="Liu X."/>
        </authorList>
    </citation>
    <scope>NUCLEOTIDE SEQUENCE [LARGE SCALE GENOMIC DNA]</scope>
    <source>
        <strain evidence="7">Cailab_2021Rc</strain>
        <tissue evidence="7">Muscle</tissue>
    </source>
</reference>